<reference evidence="8" key="1">
    <citation type="submission" date="2019-05" db="EMBL/GenBank/DDBJ databases">
        <authorList>
            <person name="Naeem R."/>
            <person name="Antony C."/>
            <person name="Guan Q."/>
        </authorList>
    </citation>
    <scope>NUCLEOTIDE SEQUENCE</scope>
    <source>
        <strain evidence="8">1</strain>
    </source>
</reference>
<comment type="subcellular location">
    <subcellularLocation>
        <location evidence="1">Cell membrane</location>
        <topology evidence="1">Multi-pass membrane protein</topology>
    </subcellularLocation>
</comment>
<feature type="domain" description="Major facilitator superfamily (MFS) profile" evidence="7">
    <location>
        <begin position="29"/>
        <end position="269"/>
    </location>
</feature>
<feature type="transmembrane region" description="Helical" evidence="6">
    <location>
        <begin position="24"/>
        <end position="42"/>
    </location>
</feature>
<dbReference type="PANTHER" id="PTHR48020:SF12">
    <property type="entry name" value="PROTON MYO-INOSITOL COTRANSPORTER"/>
    <property type="match status" value="1"/>
</dbReference>
<dbReference type="InterPro" id="IPR036259">
    <property type="entry name" value="MFS_trans_sf"/>
</dbReference>
<dbReference type="PRINTS" id="PR00171">
    <property type="entry name" value="SUGRTRNSPORT"/>
</dbReference>
<name>A0A653FHH7_MYCSM</name>
<evidence type="ECO:0000259" key="7">
    <source>
        <dbReference type="PROSITE" id="PS50850"/>
    </source>
</evidence>
<evidence type="ECO:0000256" key="1">
    <source>
        <dbReference type="ARBA" id="ARBA00004651"/>
    </source>
</evidence>
<keyword evidence="3 6" id="KW-0812">Transmembrane</keyword>
<feature type="transmembrane region" description="Helical" evidence="6">
    <location>
        <begin position="192"/>
        <end position="210"/>
    </location>
</feature>
<feature type="transmembrane region" description="Helical" evidence="6">
    <location>
        <begin position="120"/>
        <end position="141"/>
    </location>
</feature>
<dbReference type="PROSITE" id="PS50850">
    <property type="entry name" value="MFS"/>
    <property type="match status" value="1"/>
</dbReference>
<protein>
    <submittedName>
        <fullName evidence="8">Arabinose-proton symporter</fullName>
    </submittedName>
</protein>
<keyword evidence="5 6" id="KW-0472">Membrane</keyword>
<dbReference type="GO" id="GO:0022857">
    <property type="term" value="F:transmembrane transporter activity"/>
    <property type="evidence" value="ECO:0007669"/>
    <property type="project" value="InterPro"/>
</dbReference>
<evidence type="ECO:0000256" key="4">
    <source>
        <dbReference type="ARBA" id="ARBA00022989"/>
    </source>
</evidence>
<dbReference type="Gene3D" id="1.20.1250.20">
    <property type="entry name" value="MFS general substrate transporter like domains"/>
    <property type="match status" value="1"/>
</dbReference>
<proteinExistence type="predicted"/>
<evidence type="ECO:0000313" key="8">
    <source>
        <dbReference type="EMBL" id="VTP09175.1"/>
    </source>
</evidence>
<feature type="transmembrane region" description="Helical" evidence="6">
    <location>
        <begin position="95"/>
        <end position="114"/>
    </location>
</feature>
<dbReference type="PANTHER" id="PTHR48020">
    <property type="entry name" value="PROTON MYO-INOSITOL COTRANSPORTER"/>
    <property type="match status" value="1"/>
</dbReference>
<dbReference type="InterPro" id="IPR005828">
    <property type="entry name" value="MFS_sugar_transport-like"/>
</dbReference>
<dbReference type="Pfam" id="PF00083">
    <property type="entry name" value="Sugar_tr"/>
    <property type="match status" value="1"/>
</dbReference>
<accession>A0A653FHH7</accession>
<dbReference type="SUPFAM" id="SSF103473">
    <property type="entry name" value="MFS general substrate transporter"/>
    <property type="match status" value="1"/>
</dbReference>
<dbReference type="InterPro" id="IPR050814">
    <property type="entry name" value="Myo-inositol_Transporter"/>
</dbReference>
<evidence type="ECO:0000256" key="5">
    <source>
        <dbReference type="ARBA" id="ARBA00023136"/>
    </source>
</evidence>
<keyword evidence="2" id="KW-0813">Transport</keyword>
<dbReference type="AlphaFoldDB" id="A0A653FHH7"/>
<feature type="transmembrane region" description="Helical" evidence="6">
    <location>
        <begin position="62"/>
        <end position="83"/>
    </location>
</feature>
<dbReference type="EMBL" id="LR589644">
    <property type="protein sequence ID" value="VTP09175.1"/>
    <property type="molecule type" value="Genomic_DNA"/>
</dbReference>
<dbReference type="GO" id="GO:0005886">
    <property type="term" value="C:plasma membrane"/>
    <property type="evidence" value="ECO:0007669"/>
    <property type="project" value="UniProtKB-SubCell"/>
</dbReference>
<organism evidence="8">
    <name type="scientific">Mycolicibacterium smegmatis</name>
    <name type="common">Mycobacterium smegmatis</name>
    <dbReference type="NCBI Taxonomy" id="1772"/>
    <lineage>
        <taxon>Bacteria</taxon>
        <taxon>Bacillati</taxon>
        <taxon>Actinomycetota</taxon>
        <taxon>Actinomycetes</taxon>
        <taxon>Mycobacteriales</taxon>
        <taxon>Mycobacteriaceae</taxon>
        <taxon>Mycolicibacterium</taxon>
    </lineage>
</organism>
<feature type="transmembrane region" description="Helical" evidence="6">
    <location>
        <begin position="153"/>
        <end position="180"/>
    </location>
</feature>
<evidence type="ECO:0000256" key="2">
    <source>
        <dbReference type="ARBA" id="ARBA00022448"/>
    </source>
</evidence>
<sequence length="269" mass="27438">MSHSTYEPKTPVTGSVTPPTGGSVKAVAISIAAAVGGFLFGFDSSVINGAVGAITAHFALTPLMAGLTVASALLGCAVGAWFAGGIADRIGRVRVMGVAAVLFAVSSVGSGLAFSAFDLMAWRITAGVAIGIASVIAPAYIAEIAPARIRGALTALQQLALVIGIFVSLLSDAALASVAGGAANTSWFGVEAWRWMLLVGLVPAVVYAIIARRIPESPRYLARRGEYESAAAVLSRVLDVSIDDARRKVDQIWLFAVEGVEVVGASVPG</sequence>
<dbReference type="InterPro" id="IPR020846">
    <property type="entry name" value="MFS_dom"/>
</dbReference>
<keyword evidence="4 6" id="KW-1133">Transmembrane helix</keyword>
<evidence type="ECO:0000256" key="3">
    <source>
        <dbReference type="ARBA" id="ARBA00022692"/>
    </source>
</evidence>
<gene>
    <name evidence="8" type="primary">araE</name>
    <name evidence="8" type="ORF">BIN_B_03507</name>
</gene>
<evidence type="ECO:0000256" key="6">
    <source>
        <dbReference type="SAM" id="Phobius"/>
    </source>
</evidence>
<dbReference type="InterPro" id="IPR003663">
    <property type="entry name" value="Sugar/inositol_transpt"/>
</dbReference>